<feature type="transmembrane region" description="Helical" evidence="1">
    <location>
        <begin position="332"/>
        <end position="356"/>
    </location>
</feature>
<feature type="transmembrane region" description="Helical" evidence="1">
    <location>
        <begin position="256"/>
        <end position="276"/>
    </location>
</feature>
<feature type="transmembrane region" description="Helical" evidence="1">
    <location>
        <begin position="221"/>
        <end position="244"/>
    </location>
</feature>
<dbReference type="RefSeq" id="WP_184941841.1">
    <property type="nucleotide sequence ID" value="NZ_JACHJV010000001.1"/>
</dbReference>
<sequence length="418" mass="45343">MPEKSATAAPGEGRVPDDAEQPLAFHALSFQPDGEEVTVGRLDEGTFVVLPADGAELLRRLVDGSTCTQAAQWYEQTYGEPVDIADFVADIGELGFLRASDEPEPAAPRPVRWMLLGRAVFSPVGALAYLALLAGAVAAMVHTPALAPGYHHLFFTHYMSLLMVTMFLGQMPLLLLHEGAHALAGRRLGLPSRLSVGRRLYYLVFLTTMDGLVGVPRRKRYLPILAGILSDLGVLGALTLLAAATRRSDGSFPLPGELALALAYLTLLRLLWQGWFFLQTDLYYLVVTALGCVDLQTTAKQVVANRWNTLRGRPAPHDPERWHPRDRAVARWYSVLLVGGYAFSLATLVLGLLPVVTRVLGTVFDRLAGHGSHSALGLADSVLFLALSIGEIALPAVLFLRERRTERAARGRTAVSAP</sequence>
<feature type="transmembrane region" description="Helical" evidence="1">
    <location>
        <begin position="153"/>
        <end position="176"/>
    </location>
</feature>
<comment type="caution">
    <text evidence="2">The sequence shown here is derived from an EMBL/GenBank/DDBJ whole genome shotgun (WGS) entry which is preliminary data.</text>
</comment>
<keyword evidence="3" id="KW-1185">Reference proteome</keyword>
<accession>A0A7W7VYG1</accession>
<gene>
    <name evidence="2" type="ORF">FHR34_006489</name>
</gene>
<dbReference type="Proteomes" id="UP000540506">
    <property type="component" value="Unassembled WGS sequence"/>
</dbReference>
<reference evidence="2 3" key="1">
    <citation type="submission" date="2020-08" db="EMBL/GenBank/DDBJ databases">
        <title>Sequencing the genomes of 1000 actinobacteria strains.</title>
        <authorList>
            <person name="Klenk H.-P."/>
        </authorList>
    </citation>
    <scope>NUCLEOTIDE SEQUENCE [LARGE SCALE GENOMIC DNA]</scope>
    <source>
        <strain evidence="2 3">DSM 41654</strain>
    </source>
</reference>
<organism evidence="2 3">
    <name type="scientific">Kitasatospora kifunensis</name>
    <name type="common">Streptomyces kifunensis</name>
    <dbReference type="NCBI Taxonomy" id="58351"/>
    <lineage>
        <taxon>Bacteria</taxon>
        <taxon>Bacillati</taxon>
        <taxon>Actinomycetota</taxon>
        <taxon>Actinomycetes</taxon>
        <taxon>Kitasatosporales</taxon>
        <taxon>Streptomycetaceae</taxon>
        <taxon>Kitasatospora</taxon>
    </lineage>
</organism>
<dbReference type="AlphaFoldDB" id="A0A7W7VYG1"/>
<dbReference type="EMBL" id="JACHJV010000001">
    <property type="protein sequence ID" value="MBB4927496.1"/>
    <property type="molecule type" value="Genomic_DNA"/>
</dbReference>
<proteinExistence type="predicted"/>
<keyword evidence="1" id="KW-0472">Membrane</keyword>
<evidence type="ECO:0000256" key="1">
    <source>
        <dbReference type="SAM" id="Phobius"/>
    </source>
</evidence>
<feature type="transmembrane region" description="Helical" evidence="1">
    <location>
        <begin position="119"/>
        <end position="141"/>
    </location>
</feature>
<name>A0A7W7VYG1_KITKI</name>
<feature type="transmembrane region" description="Helical" evidence="1">
    <location>
        <begin position="376"/>
        <end position="400"/>
    </location>
</feature>
<protein>
    <submittedName>
        <fullName evidence="2">Uncharacterized protein</fullName>
    </submittedName>
</protein>
<keyword evidence="1" id="KW-1133">Transmembrane helix</keyword>
<keyword evidence="1" id="KW-0812">Transmembrane</keyword>
<evidence type="ECO:0000313" key="3">
    <source>
        <dbReference type="Proteomes" id="UP000540506"/>
    </source>
</evidence>
<evidence type="ECO:0000313" key="2">
    <source>
        <dbReference type="EMBL" id="MBB4927496.1"/>
    </source>
</evidence>